<evidence type="ECO:0000313" key="4">
    <source>
        <dbReference type="Proteomes" id="UP000236161"/>
    </source>
</evidence>
<dbReference type="Proteomes" id="UP000236161">
    <property type="component" value="Unassembled WGS sequence"/>
</dbReference>
<dbReference type="AlphaFoldDB" id="A0A2I0ACX8"/>
<reference evidence="3 4" key="1">
    <citation type="journal article" date="2017" name="Nature">
        <title>The Apostasia genome and the evolution of orchids.</title>
        <authorList>
            <person name="Zhang G.Q."/>
            <person name="Liu K.W."/>
            <person name="Li Z."/>
            <person name="Lohaus R."/>
            <person name="Hsiao Y.Y."/>
            <person name="Niu S.C."/>
            <person name="Wang J.Y."/>
            <person name="Lin Y.C."/>
            <person name="Xu Q."/>
            <person name="Chen L.J."/>
            <person name="Yoshida K."/>
            <person name="Fujiwara S."/>
            <person name="Wang Z.W."/>
            <person name="Zhang Y.Q."/>
            <person name="Mitsuda N."/>
            <person name="Wang M."/>
            <person name="Liu G.H."/>
            <person name="Pecoraro L."/>
            <person name="Huang H.X."/>
            <person name="Xiao X.J."/>
            <person name="Lin M."/>
            <person name="Wu X.Y."/>
            <person name="Wu W.L."/>
            <person name="Chen Y.Y."/>
            <person name="Chang S.B."/>
            <person name="Sakamoto S."/>
            <person name="Ohme-Takagi M."/>
            <person name="Yagi M."/>
            <person name="Zeng S.J."/>
            <person name="Shen C.Y."/>
            <person name="Yeh C.M."/>
            <person name="Luo Y.B."/>
            <person name="Tsai W.C."/>
            <person name="Van de Peer Y."/>
            <person name="Liu Z.J."/>
        </authorList>
    </citation>
    <scope>NUCLEOTIDE SEQUENCE [LARGE SCALE GENOMIC DNA]</scope>
    <source>
        <strain evidence="4">cv. Shenzhen</strain>
        <tissue evidence="3">Stem</tissue>
    </source>
</reference>
<organism evidence="3 4">
    <name type="scientific">Apostasia shenzhenica</name>
    <dbReference type="NCBI Taxonomy" id="1088818"/>
    <lineage>
        <taxon>Eukaryota</taxon>
        <taxon>Viridiplantae</taxon>
        <taxon>Streptophyta</taxon>
        <taxon>Embryophyta</taxon>
        <taxon>Tracheophyta</taxon>
        <taxon>Spermatophyta</taxon>
        <taxon>Magnoliopsida</taxon>
        <taxon>Liliopsida</taxon>
        <taxon>Asparagales</taxon>
        <taxon>Orchidaceae</taxon>
        <taxon>Apostasioideae</taxon>
        <taxon>Apostasia</taxon>
    </lineage>
</organism>
<dbReference type="Pfam" id="PF11938">
    <property type="entry name" value="DUF3456"/>
    <property type="match status" value="1"/>
</dbReference>
<name>A0A2I0ACX8_9ASPA</name>
<keyword evidence="4" id="KW-1185">Reference proteome</keyword>
<evidence type="ECO:0000259" key="2">
    <source>
        <dbReference type="Pfam" id="PF11938"/>
    </source>
</evidence>
<gene>
    <name evidence="3" type="ORF">AXF42_Ash012354</name>
</gene>
<dbReference type="EMBL" id="KZ451998">
    <property type="protein sequence ID" value="PKA53412.1"/>
    <property type="molecule type" value="Genomic_DNA"/>
</dbReference>
<dbReference type="InterPro" id="IPR042415">
    <property type="entry name" value="CNPY"/>
</dbReference>
<dbReference type="OrthoDB" id="192915at2759"/>
<proteinExistence type="predicted"/>
<sequence length="189" mass="21335">MDSKRESTRVMKSRSVLCVLLILLNLSAVSSIEDKCSACNAIADEIEIELSNYPANHGQSLDSKGRSEGNLIDSRDSELRITKLLDGLCNKMQDFTLEKLATDEEIWVRVHDWNNLPAGKDKQEVRAYSKYISSFCARLLEETKDKLLELMKTGDVKLGRIGKALCNDLSEHCDSNSDDDDDDYMHDEL</sequence>
<feature type="domain" description="DUF3456" evidence="2">
    <location>
        <begin position="35"/>
        <end position="173"/>
    </location>
</feature>
<dbReference type="PANTHER" id="PTHR13341">
    <property type="entry name" value="MIR-INTERACTING SAPOSIN-LIKE PROTEIN"/>
    <property type="match status" value="1"/>
</dbReference>
<dbReference type="InterPro" id="IPR021852">
    <property type="entry name" value="DUF3456"/>
</dbReference>
<protein>
    <recommendedName>
        <fullName evidence="2">DUF3456 domain-containing protein</fullName>
    </recommendedName>
</protein>
<keyword evidence="1" id="KW-0732">Signal</keyword>
<feature type="chain" id="PRO_5014188861" description="DUF3456 domain-containing protein" evidence="1">
    <location>
        <begin position="32"/>
        <end position="189"/>
    </location>
</feature>
<evidence type="ECO:0000313" key="3">
    <source>
        <dbReference type="EMBL" id="PKA53412.1"/>
    </source>
</evidence>
<accession>A0A2I0ACX8</accession>
<evidence type="ECO:0000256" key="1">
    <source>
        <dbReference type="SAM" id="SignalP"/>
    </source>
</evidence>
<feature type="signal peptide" evidence="1">
    <location>
        <begin position="1"/>
        <end position="31"/>
    </location>
</feature>
<dbReference type="PANTHER" id="PTHR13341:SF2">
    <property type="entry name" value="PROTEIN SEELE"/>
    <property type="match status" value="1"/>
</dbReference>